<dbReference type="EMBL" id="QFFZ01000007">
    <property type="protein sequence ID" value="TEB12359.1"/>
    <property type="molecule type" value="Genomic_DNA"/>
</dbReference>
<evidence type="ECO:0000256" key="1">
    <source>
        <dbReference type="ARBA" id="ARBA00006115"/>
    </source>
</evidence>
<dbReference type="AlphaFoldDB" id="A0A4Y7RUE6"/>
<keyword evidence="3" id="KW-0808">Transferase</keyword>
<dbReference type="Pfam" id="PF22640">
    <property type="entry name" value="ManC_GMP_beta-helix"/>
    <property type="match status" value="1"/>
</dbReference>
<dbReference type="PANTHER" id="PTHR46390">
    <property type="entry name" value="MANNOSE-1-PHOSPHATE GUANYLYLTRANSFERASE"/>
    <property type="match status" value="1"/>
</dbReference>
<keyword evidence="4" id="KW-0548">Nucleotidyltransferase</keyword>
<organism evidence="10 11">
    <name type="scientific">Pelotomaculum propionicicum</name>
    <dbReference type="NCBI Taxonomy" id="258475"/>
    <lineage>
        <taxon>Bacteria</taxon>
        <taxon>Bacillati</taxon>
        <taxon>Bacillota</taxon>
        <taxon>Clostridia</taxon>
        <taxon>Eubacteriales</taxon>
        <taxon>Desulfotomaculaceae</taxon>
        <taxon>Pelotomaculum</taxon>
    </lineage>
</organism>
<evidence type="ECO:0000256" key="2">
    <source>
        <dbReference type="ARBA" id="ARBA00012387"/>
    </source>
</evidence>
<dbReference type="InterPro" id="IPR029044">
    <property type="entry name" value="Nucleotide-diphossugar_trans"/>
</dbReference>
<evidence type="ECO:0000259" key="8">
    <source>
        <dbReference type="Pfam" id="PF00483"/>
    </source>
</evidence>
<dbReference type="InterPro" id="IPR005835">
    <property type="entry name" value="NTP_transferase_dom"/>
</dbReference>
<dbReference type="SUPFAM" id="SSF159283">
    <property type="entry name" value="Guanosine diphospho-D-mannose pyrophosphorylase/mannose-6-phosphate isomerase linker domain"/>
    <property type="match status" value="1"/>
</dbReference>
<dbReference type="InterPro" id="IPR049577">
    <property type="entry name" value="GMPP_N"/>
</dbReference>
<dbReference type="Pfam" id="PF00483">
    <property type="entry name" value="NTP_transferase"/>
    <property type="match status" value="1"/>
</dbReference>
<evidence type="ECO:0000256" key="3">
    <source>
        <dbReference type="ARBA" id="ARBA00022679"/>
    </source>
</evidence>
<reference evidence="10 11" key="1">
    <citation type="journal article" date="2018" name="Environ. Microbiol.">
        <title>Novel energy conservation strategies and behaviour of Pelotomaculum schinkii driving syntrophic propionate catabolism.</title>
        <authorList>
            <person name="Hidalgo-Ahumada C.A.P."/>
            <person name="Nobu M.K."/>
            <person name="Narihiro T."/>
            <person name="Tamaki H."/>
            <person name="Liu W.T."/>
            <person name="Kamagata Y."/>
            <person name="Stams A.J.M."/>
            <person name="Imachi H."/>
            <person name="Sousa D.Z."/>
        </authorList>
    </citation>
    <scope>NUCLEOTIDE SEQUENCE [LARGE SCALE GENOMIC DNA]</scope>
    <source>
        <strain evidence="10 11">MGP</strain>
    </source>
</reference>
<dbReference type="InterPro" id="IPR054566">
    <property type="entry name" value="ManC/GMP-like_b-helix"/>
</dbReference>
<proteinExistence type="inferred from homology"/>
<protein>
    <recommendedName>
        <fullName evidence="2">mannose-1-phosphate guanylyltransferase</fullName>
        <ecNumber evidence="2">2.7.7.13</ecNumber>
    </recommendedName>
</protein>
<evidence type="ECO:0000313" key="10">
    <source>
        <dbReference type="EMBL" id="TEB12359.1"/>
    </source>
</evidence>
<dbReference type="Gene3D" id="3.90.550.10">
    <property type="entry name" value="Spore Coat Polysaccharide Biosynthesis Protein SpsA, Chain A"/>
    <property type="match status" value="1"/>
</dbReference>
<sequence>MPYAVIMAGGRGERFWPRSRVKNPKQFLKLIGEKTMLQLTVERVEGLVGIDNTYIVTGSEFTGIICEQIPLLPRENIIIEPFGRDTAAAIGLAALHLGRKNPGEVMMVLPADHYIGNTPRFQDILKSAAAAAVKSDAIVTLGITPHSPETGYGYIHRGDLFDTFYGNQACRVISFLEKPDYDTAVKFLSGGNYLWNSGMFVWRISLIRKMIEKYIPQLDSGLKKLEAGLETGRYQEILAEAYSELPLISVDYGILERADNVLVMTGDFGWDDVGTWTALERHADKDENGNVLQGQGVLLDSSDVYVLSLDKPVALIGVENLIVVNEADSLLICHKSRVQEIKKVVGALRDKGFDNVL</sequence>
<dbReference type="RefSeq" id="WP_134212855.1">
    <property type="nucleotide sequence ID" value="NZ_QFFZ01000007.1"/>
</dbReference>
<dbReference type="GO" id="GO:0009298">
    <property type="term" value="P:GDP-mannose biosynthetic process"/>
    <property type="evidence" value="ECO:0007669"/>
    <property type="project" value="TreeGrafter"/>
</dbReference>
<keyword evidence="5" id="KW-0547">Nucleotide-binding</keyword>
<feature type="domain" description="Nucleotidyl transferase" evidence="8">
    <location>
        <begin position="4"/>
        <end position="287"/>
    </location>
</feature>
<comment type="catalytic activity">
    <reaction evidence="7">
        <text>alpha-D-mannose 1-phosphate + GTP + H(+) = GDP-alpha-D-mannose + diphosphate</text>
        <dbReference type="Rhea" id="RHEA:15229"/>
        <dbReference type="ChEBI" id="CHEBI:15378"/>
        <dbReference type="ChEBI" id="CHEBI:33019"/>
        <dbReference type="ChEBI" id="CHEBI:37565"/>
        <dbReference type="ChEBI" id="CHEBI:57527"/>
        <dbReference type="ChEBI" id="CHEBI:58409"/>
        <dbReference type="EC" id="2.7.7.13"/>
    </reaction>
</comment>
<dbReference type="EC" id="2.7.7.13" evidence="2"/>
<dbReference type="PANTHER" id="PTHR46390:SF1">
    <property type="entry name" value="MANNOSE-1-PHOSPHATE GUANYLYLTRANSFERASE"/>
    <property type="match status" value="1"/>
</dbReference>
<dbReference type="GO" id="GO:0005525">
    <property type="term" value="F:GTP binding"/>
    <property type="evidence" value="ECO:0007669"/>
    <property type="project" value="UniProtKB-KW"/>
</dbReference>
<dbReference type="OrthoDB" id="9806359at2"/>
<dbReference type="SUPFAM" id="SSF53448">
    <property type="entry name" value="Nucleotide-diphospho-sugar transferases"/>
    <property type="match status" value="1"/>
</dbReference>
<comment type="similarity">
    <text evidence="1">Belongs to the mannose-6-phosphate isomerase type 2 family.</text>
</comment>
<dbReference type="GO" id="GO:0004475">
    <property type="term" value="F:mannose-1-phosphate guanylyltransferase (GTP) activity"/>
    <property type="evidence" value="ECO:0007669"/>
    <property type="project" value="UniProtKB-EC"/>
</dbReference>
<name>A0A4Y7RUE6_9FIRM</name>
<evidence type="ECO:0000313" key="11">
    <source>
        <dbReference type="Proteomes" id="UP000297597"/>
    </source>
</evidence>
<evidence type="ECO:0000256" key="4">
    <source>
        <dbReference type="ARBA" id="ARBA00022695"/>
    </source>
</evidence>
<evidence type="ECO:0000256" key="7">
    <source>
        <dbReference type="ARBA" id="ARBA00047343"/>
    </source>
</evidence>
<dbReference type="InterPro" id="IPR051161">
    <property type="entry name" value="Mannose-6P_isomerase_type2"/>
</dbReference>
<dbReference type="CDD" id="cd02509">
    <property type="entry name" value="GDP-M1P_Guanylyltransferase"/>
    <property type="match status" value="1"/>
</dbReference>
<evidence type="ECO:0000259" key="9">
    <source>
        <dbReference type="Pfam" id="PF22640"/>
    </source>
</evidence>
<dbReference type="Proteomes" id="UP000297597">
    <property type="component" value="Unassembled WGS sequence"/>
</dbReference>
<comment type="caution">
    <text evidence="10">The sequence shown here is derived from an EMBL/GenBank/DDBJ whole genome shotgun (WGS) entry which is preliminary data.</text>
</comment>
<accession>A0A4Y7RUE6</accession>
<evidence type="ECO:0000256" key="5">
    <source>
        <dbReference type="ARBA" id="ARBA00022741"/>
    </source>
</evidence>
<keyword evidence="6" id="KW-0342">GTP-binding</keyword>
<evidence type="ECO:0000256" key="6">
    <source>
        <dbReference type="ARBA" id="ARBA00023134"/>
    </source>
</evidence>
<keyword evidence="11" id="KW-1185">Reference proteome</keyword>
<dbReference type="FunFam" id="3.90.550.10:FF:000046">
    <property type="entry name" value="Mannose-1-phosphate guanylyltransferase (GDP)"/>
    <property type="match status" value="1"/>
</dbReference>
<feature type="domain" description="MannoseP isomerase/GMP-like beta-helix" evidence="9">
    <location>
        <begin position="295"/>
        <end position="348"/>
    </location>
</feature>
<gene>
    <name evidence="10" type="primary">algA</name>
    <name evidence="10" type="ORF">Pmgp_00976</name>
</gene>